<accession>A0AAQ1GN28</accession>
<comment type="subcellular location">
    <subcellularLocation>
        <location evidence="2">Cell membrane</location>
        <topology evidence="2">Lipid-anchor</topology>
    </subcellularLocation>
</comment>
<dbReference type="InterPro" id="IPR010131">
    <property type="entry name" value="MdtP/NodT-like"/>
</dbReference>
<keyword evidence="2" id="KW-0564">Palmitate</keyword>
<evidence type="ECO:0000313" key="4">
    <source>
        <dbReference type="EMBL" id="SEK14153.1"/>
    </source>
</evidence>
<dbReference type="InterPro" id="IPR003423">
    <property type="entry name" value="OMP_efflux"/>
</dbReference>
<dbReference type="RefSeq" id="WP_074987305.1">
    <property type="nucleotide sequence ID" value="NZ_CADFGN010000020.1"/>
</dbReference>
<proteinExistence type="inferred from homology"/>
<keyword evidence="2" id="KW-0732">Signal</keyword>
<feature type="region of interest" description="Disordered" evidence="3">
    <location>
        <begin position="49"/>
        <end position="71"/>
    </location>
</feature>
<protein>
    <submittedName>
        <fullName evidence="4">Efflux transporter, outer membrane factor (OMF) lipoprotein, NodT family</fullName>
    </submittedName>
</protein>
<keyword evidence="2" id="KW-0472">Membrane</keyword>
<dbReference type="PANTHER" id="PTHR30203:SF25">
    <property type="entry name" value="OUTER MEMBRANE PROTEIN-RELATED"/>
    <property type="match status" value="1"/>
</dbReference>
<dbReference type="AlphaFoldDB" id="A0AAQ1GN28"/>
<comment type="caution">
    <text evidence="4">The sequence shown here is derived from an EMBL/GenBank/DDBJ whole genome shotgun (WGS) entry which is preliminary data.</text>
</comment>
<evidence type="ECO:0000256" key="1">
    <source>
        <dbReference type="ARBA" id="ARBA00007613"/>
    </source>
</evidence>
<dbReference type="Pfam" id="PF02321">
    <property type="entry name" value="OEP"/>
    <property type="match status" value="2"/>
</dbReference>
<dbReference type="Gene3D" id="1.20.1600.10">
    <property type="entry name" value="Outer membrane efflux proteins (OEP)"/>
    <property type="match status" value="1"/>
</dbReference>
<evidence type="ECO:0000313" key="5">
    <source>
        <dbReference type="Proteomes" id="UP000183529"/>
    </source>
</evidence>
<feature type="compositionally biased region" description="Polar residues" evidence="3">
    <location>
        <begin position="49"/>
        <end position="65"/>
    </location>
</feature>
<keyword evidence="2" id="KW-1134">Transmembrane beta strand</keyword>
<dbReference type="Gene3D" id="2.20.200.10">
    <property type="entry name" value="Outer membrane efflux proteins (OEP)"/>
    <property type="match status" value="1"/>
</dbReference>
<dbReference type="SUPFAM" id="SSF56954">
    <property type="entry name" value="Outer membrane efflux proteins (OEP)"/>
    <property type="match status" value="1"/>
</dbReference>
<dbReference type="GO" id="GO:0005886">
    <property type="term" value="C:plasma membrane"/>
    <property type="evidence" value="ECO:0007669"/>
    <property type="project" value="UniProtKB-SubCell"/>
</dbReference>
<gene>
    <name evidence="4" type="ORF">SAMN05216550_12710</name>
</gene>
<dbReference type="GO" id="GO:0015562">
    <property type="term" value="F:efflux transmembrane transporter activity"/>
    <property type="evidence" value="ECO:0007669"/>
    <property type="project" value="InterPro"/>
</dbReference>
<keyword evidence="2" id="KW-0812">Transmembrane</keyword>
<feature type="signal peptide" evidence="2">
    <location>
        <begin position="1"/>
        <end position="27"/>
    </location>
</feature>
<evidence type="ECO:0000256" key="2">
    <source>
        <dbReference type="RuleBase" id="RU362097"/>
    </source>
</evidence>
<feature type="chain" id="PRO_5042671806" evidence="2">
    <location>
        <begin position="28"/>
        <end position="544"/>
    </location>
</feature>
<dbReference type="PANTHER" id="PTHR30203">
    <property type="entry name" value="OUTER MEMBRANE CATION EFFLUX PROTEIN"/>
    <property type="match status" value="1"/>
</dbReference>
<name>A0AAQ1GN28_9BURK</name>
<organism evidence="4 5">
    <name type="scientific">Paraburkholderia tropica</name>
    <dbReference type="NCBI Taxonomy" id="92647"/>
    <lineage>
        <taxon>Bacteria</taxon>
        <taxon>Pseudomonadati</taxon>
        <taxon>Pseudomonadota</taxon>
        <taxon>Betaproteobacteria</taxon>
        <taxon>Burkholderiales</taxon>
        <taxon>Burkholderiaceae</taxon>
        <taxon>Paraburkholderia</taxon>
    </lineage>
</organism>
<evidence type="ECO:0000256" key="3">
    <source>
        <dbReference type="SAM" id="MobiDB-lite"/>
    </source>
</evidence>
<dbReference type="PROSITE" id="PS51257">
    <property type="entry name" value="PROKAR_LIPOPROTEIN"/>
    <property type="match status" value="1"/>
</dbReference>
<reference evidence="4 5" key="1">
    <citation type="submission" date="2016-10" db="EMBL/GenBank/DDBJ databases">
        <authorList>
            <person name="Varghese N."/>
            <person name="Submissions S."/>
        </authorList>
    </citation>
    <scope>NUCLEOTIDE SEQUENCE [LARGE SCALE GENOMIC DNA]</scope>
    <source>
        <strain evidence="4 5">LMG 22274</strain>
    </source>
</reference>
<comment type="similarity">
    <text evidence="1 2">Belongs to the outer membrane factor (OMF) (TC 1.B.17) family.</text>
</comment>
<dbReference type="EMBL" id="FNZM01000027">
    <property type="protein sequence ID" value="SEK14153.1"/>
    <property type="molecule type" value="Genomic_DNA"/>
</dbReference>
<keyword evidence="2 4" id="KW-0449">Lipoprotein</keyword>
<sequence length="544" mass="58013">MRPLMPRNRASLSTTLLPAFATLLALSACTVGPDFRPLQANAPDQWHAMQTNGQSDARTASSPTIESDPDPAWWRSFNDPTLDSLIARAVQGNPDLRIAVVRIAEAREQTQQAAAQGLPNVRASASYKREQLGAKGLLESAGVYDKVDGLGAPDSPVNSFAPGSGASVERGVQSALDQLTAPVNLWQLGFDASWELDLFGRVRRSVEAANAQADEAVESQHDAQVSLEAEVAETYLQLRGAQMLRATTQALIAQQREVVALAQSAAAHGLESQLDVARSQAQRAQTESILPQYNQQIAQSLNALAVLTGVAPGALDAELSPAGTLPATPPSVPVGLPATLARRRPDIRRAEASLHVATANVGVAVAQFYPDISLSAQAGTRATTPHDLAHWASLFWSWGPSVSLPIFQGGALVSNLRLSKLQQVEAALDYRKTVLAALRDVNNALVVYRTDQQRLSSLDESVADQQHAFDLARDSYRKGIVTFIDVLDAERQLSTARQNAQQGQLEVCTDLVSLYKALGGGWNDIEPAATGTAAPVARATDAEP</sequence>
<dbReference type="Proteomes" id="UP000183529">
    <property type="component" value="Unassembled WGS sequence"/>
</dbReference>
<dbReference type="NCBIfam" id="TIGR01845">
    <property type="entry name" value="outer_NodT"/>
    <property type="match status" value="1"/>
</dbReference>